<dbReference type="Pfam" id="PF00873">
    <property type="entry name" value="ACR_tran"/>
    <property type="match status" value="1"/>
</dbReference>
<accession>A0AAW8M6J6</accession>
<feature type="transmembrane region" description="Helical" evidence="1">
    <location>
        <begin position="867"/>
        <end position="884"/>
    </location>
</feature>
<dbReference type="Gene3D" id="3.30.70.1440">
    <property type="entry name" value="Multidrug efflux transporter AcrB pore domain"/>
    <property type="match status" value="1"/>
</dbReference>
<feature type="transmembrane region" description="Helical" evidence="1">
    <location>
        <begin position="362"/>
        <end position="382"/>
    </location>
</feature>
<keyword evidence="1" id="KW-0472">Membrane</keyword>
<keyword evidence="1" id="KW-0812">Transmembrane</keyword>
<evidence type="ECO:0000313" key="3">
    <source>
        <dbReference type="Proteomes" id="UP001252613"/>
    </source>
</evidence>
<reference evidence="2" key="1">
    <citation type="submission" date="2023-07" db="EMBL/GenBank/DDBJ databases">
        <title>Sorghum-associated microbial communities from plants grown in Nebraska, USA.</title>
        <authorList>
            <person name="Schachtman D."/>
        </authorList>
    </citation>
    <scope>NUCLEOTIDE SEQUENCE</scope>
    <source>
        <strain evidence="2">3432</strain>
    </source>
</reference>
<dbReference type="Gene3D" id="3.30.70.1320">
    <property type="entry name" value="Multidrug efflux transporter AcrB pore domain like"/>
    <property type="match status" value="1"/>
</dbReference>
<dbReference type="PANTHER" id="PTHR32063">
    <property type="match status" value="1"/>
</dbReference>
<keyword evidence="1" id="KW-1133">Transmembrane helix</keyword>
<dbReference type="SUPFAM" id="SSF82866">
    <property type="entry name" value="Multidrug efflux transporter AcrB transmembrane domain"/>
    <property type="match status" value="2"/>
</dbReference>
<dbReference type="GO" id="GO:0005886">
    <property type="term" value="C:plasma membrane"/>
    <property type="evidence" value="ECO:0007669"/>
    <property type="project" value="TreeGrafter"/>
</dbReference>
<feature type="transmembrane region" description="Helical" evidence="1">
    <location>
        <begin position="388"/>
        <end position="406"/>
    </location>
</feature>
<feature type="transmembrane region" description="Helical" evidence="1">
    <location>
        <begin position="336"/>
        <end position="355"/>
    </location>
</feature>
<dbReference type="InterPro" id="IPR027463">
    <property type="entry name" value="AcrB_DN_DC_subdom"/>
</dbReference>
<dbReference type="GO" id="GO:0042910">
    <property type="term" value="F:xenobiotic transmembrane transporter activity"/>
    <property type="evidence" value="ECO:0007669"/>
    <property type="project" value="TreeGrafter"/>
</dbReference>
<sequence length="1021" mass="112725">MGFNLSEWALRNRQIVLFLMLLLAVVGALSYTKLGQSEDPPFTFKAMVIHTNWPGATAEEVSRQVTERIEKKLMETGDYERIVSFSRPGESQVTFMARDSLHSAQIPELWYQIRKKIGDIRDTLPPGIHGPFFNDEFGTTFGNIYALTGDGFDYAVLKDYADRIQIQLQRVKDVGKVELLGLQDEKIWIELSNVKLATLGLPLAAVQQALEAQNAVSTAGFFETASERLQLRVSGNFQTVEDIRNFPIRVADRTFRIDDVAEVRRGFNDPPAPRMRFMGEDAIGLAVAMKQGGDILILGKALEVEFARLQNNLPAGMQLRKVSDQPAAVKTGVGEFVQVLVEALTIVLLVSFFSLGLRTGMVVALAIPLVLAMTFAAMYYLGIGLHKISLGALVLALGLLVDDAIIAVEMMAIKMEQGFDRIKAASFAWTSTAFPMLTGTLITAAGFLPIATAQSGTGEYTRSIFQVVTLALLASWVAAVVFVPYLGEKFLPDLAKIHAAKHGTNDGQTDPYGTPFYQRVRRLVEWCVRRRKTVITLTVLLFIGSVVLFRFVPQQFFPASGRLELMVDLKLQEGASLSNTAEQVKRLEALLKDHVGIDNYVAYVGTGSPRFYLPLDQQLPASSFAQFVVLAKTIEDREPLRSWLISTLNEQFPTLRSRVTRLENGPPVGYPVQFRVTGEHIEEVRALARKVATKVRENPYVVNVHLDWEEPSKVVYLNVDQDRARALGVSTANLSSFLQSSLTGSSVSQYREDNELIEILLRGTVHERTELSLLPSLAVPTDSGKSVALSQIATLEYGFEEGVIWHRNRLPSVTVRADIYGKEQPATLVQQIFPTLEPIRAELPDGYLLEVGGTVEDSARGQKSVNAGVPLFIVVVLTLLMLQLRSFSRTAMVFLTAPLGLIGVTLFLLVFRQPFGFVAMLGTIALSGMIMRNSVILVDQIEQDIKAGLAPWQAIIEATVRRFRPIVLTALAAVLAMIPLSRSLFFGPMAVAIMGGLIVATALTLLFLPALYAAWFRVKKT</sequence>
<gene>
    <name evidence="2" type="ORF">J2W43_001361</name>
</gene>
<dbReference type="EMBL" id="JAVDVC010000002">
    <property type="protein sequence ID" value="MDR6957385.1"/>
    <property type="molecule type" value="Genomic_DNA"/>
</dbReference>
<feature type="transmembrane region" description="Helical" evidence="1">
    <location>
        <begin position="917"/>
        <end position="938"/>
    </location>
</feature>
<dbReference type="RefSeq" id="WP_310357811.1">
    <property type="nucleotide sequence ID" value="NZ_JAVDVC010000002.1"/>
</dbReference>
<dbReference type="AlphaFoldDB" id="A0AAW8M6J6"/>
<feature type="transmembrane region" description="Helical" evidence="1">
    <location>
        <begin position="534"/>
        <end position="552"/>
    </location>
</feature>
<feature type="transmembrane region" description="Helical" evidence="1">
    <location>
        <begin position="991"/>
        <end position="1015"/>
    </location>
</feature>
<organism evidence="2 3">
    <name type="scientific">Pseudomonas brassicacearum</name>
    <dbReference type="NCBI Taxonomy" id="930166"/>
    <lineage>
        <taxon>Bacteria</taxon>
        <taxon>Pseudomonadati</taxon>
        <taxon>Pseudomonadota</taxon>
        <taxon>Gammaproteobacteria</taxon>
        <taxon>Pseudomonadales</taxon>
        <taxon>Pseudomonadaceae</taxon>
        <taxon>Pseudomonas</taxon>
    </lineage>
</organism>
<feature type="transmembrane region" description="Helical" evidence="1">
    <location>
        <begin position="891"/>
        <end position="911"/>
    </location>
</feature>
<dbReference type="SUPFAM" id="SSF82714">
    <property type="entry name" value="Multidrug efflux transporter AcrB TolC docking domain, DN and DC subdomains"/>
    <property type="match status" value="2"/>
</dbReference>
<comment type="caution">
    <text evidence="2">The sequence shown here is derived from an EMBL/GenBank/DDBJ whole genome shotgun (WGS) entry which is preliminary data.</text>
</comment>
<protein>
    <submittedName>
        <fullName evidence="2">Multidrug efflux pump</fullName>
    </submittedName>
</protein>
<feature type="transmembrane region" description="Helical" evidence="1">
    <location>
        <begin position="463"/>
        <end position="486"/>
    </location>
</feature>
<dbReference type="PRINTS" id="PR00702">
    <property type="entry name" value="ACRIFLAVINRP"/>
</dbReference>
<evidence type="ECO:0000313" key="2">
    <source>
        <dbReference type="EMBL" id="MDR6957385.1"/>
    </source>
</evidence>
<dbReference type="Proteomes" id="UP001252613">
    <property type="component" value="Unassembled WGS sequence"/>
</dbReference>
<feature type="transmembrane region" description="Helical" evidence="1">
    <location>
        <begin position="966"/>
        <end position="985"/>
    </location>
</feature>
<name>A0AAW8M6J6_9PSED</name>
<dbReference type="Gene3D" id="3.30.2090.10">
    <property type="entry name" value="Multidrug efflux transporter AcrB TolC docking domain, DN and DC subdomains"/>
    <property type="match status" value="2"/>
</dbReference>
<feature type="transmembrane region" description="Helical" evidence="1">
    <location>
        <begin position="427"/>
        <end position="451"/>
    </location>
</feature>
<proteinExistence type="predicted"/>
<dbReference type="SUPFAM" id="SSF82693">
    <property type="entry name" value="Multidrug efflux transporter AcrB pore domain, PN1, PN2, PC1 and PC2 subdomains"/>
    <property type="match status" value="2"/>
</dbReference>
<dbReference type="InterPro" id="IPR001036">
    <property type="entry name" value="Acrflvin-R"/>
</dbReference>
<dbReference type="Gene3D" id="1.20.1640.10">
    <property type="entry name" value="Multidrug efflux transporter AcrB transmembrane domain"/>
    <property type="match status" value="2"/>
</dbReference>
<evidence type="ECO:0000256" key="1">
    <source>
        <dbReference type="SAM" id="Phobius"/>
    </source>
</evidence>
<dbReference type="Gene3D" id="3.30.70.1430">
    <property type="entry name" value="Multidrug efflux transporter AcrB pore domain"/>
    <property type="match status" value="2"/>
</dbReference>
<dbReference type="PANTHER" id="PTHR32063:SF18">
    <property type="entry name" value="CATION EFFLUX SYSTEM PROTEIN"/>
    <property type="match status" value="1"/>
</dbReference>